<evidence type="ECO:0000313" key="3">
    <source>
        <dbReference type="Proteomes" id="UP001479290"/>
    </source>
</evidence>
<dbReference type="GO" id="GO:0003924">
    <property type="term" value="F:GTPase activity"/>
    <property type="evidence" value="ECO:0007669"/>
    <property type="project" value="InterPro"/>
</dbReference>
<name>A0AAW1YWS4_CULAL</name>
<dbReference type="Proteomes" id="UP001479290">
    <property type="component" value="Unassembled WGS sequence"/>
</dbReference>
<feature type="non-terminal residue" evidence="2">
    <location>
        <position position="1"/>
    </location>
</feature>
<dbReference type="PROSITE" id="PS51388">
    <property type="entry name" value="GED"/>
    <property type="match status" value="1"/>
</dbReference>
<sequence>IVVQRMADHLPMIISLFMLKQTAQILSIDILSLLDGANVSELLSEDSEVSIRRAELRARLNRLTAAQSELNNFID</sequence>
<evidence type="ECO:0000259" key="1">
    <source>
        <dbReference type="PROSITE" id="PS51388"/>
    </source>
</evidence>
<proteinExistence type="predicted"/>
<protein>
    <recommendedName>
        <fullName evidence="1">GED domain-containing protein</fullName>
    </recommendedName>
</protein>
<dbReference type="InterPro" id="IPR003130">
    <property type="entry name" value="GED"/>
</dbReference>
<accession>A0AAW1YWS4</accession>
<dbReference type="Pfam" id="PF02212">
    <property type="entry name" value="GED"/>
    <property type="match status" value="1"/>
</dbReference>
<comment type="caution">
    <text evidence="2">The sequence shown here is derived from an EMBL/GenBank/DDBJ whole genome shotgun (WGS) entry which is preliminary data.</text>
</comment>
<dbReference type="Gene3D" id="1.20.120.1240">
    <property type="entry name" value="Dynamin, middle domain"/>
    <property type="match status" value="1"/>
</dbReference>
<evidence type="ECO:0000313" key="2">
    <source>
        <dbReference type="EMBL" id="KAK9952342.1"/>
    </source>
</evidence>
<reference evidence="2 3" key="1">
    <citation type="submission" date="2024-05" db="EMBL/GenBank/DDBJ databases">
        <title>A high-quality chromosomal-level genome assembly of Topmouth culter (Culter alburnus).</title>
        <authorList>
            <person name="Zhao H."/>
        </authorList>
    </citation>
    <scope>NUCLEOTIDE SEQUENCE [LARGE SCALE GENOMIC DNA]</scope>
    <source>
        <strain evidence="2">CATC2023</strain>
        <tissue evidence="2">Muscle</tissue>
    </source>
</reference>
<dbReference type="InterPro" id="IPR020850">
    <property type="entry name" value="GED_dom"/>
</dbReference>
<keyword evidence="3" id="KW-1185">Reference proteome</keyword>
<gene>
    <name evidence="2" type="ORF">ABG768_018187</name>
</gene>
<feature type="domain" description="GED" evidence="1">
    <location>
        <begin position="1"/>
        <end position="75"/>
    </location>
</feature>
<dbReference type="AlphaFoldDB" id="A0AAW1YWS4"/>
<dbReference type="EMBL" id="JAWDJR010000024">
    <property type="protein sequence ID" value="KAK9952342.1"/>
    <property type="molecule type" value="Genomic_DNA"/>
</dbReference>
<organism evidence="2 3">
    <name type="scientific">Culter alburnus</name>
    <name type="common">Topmouth culter</name>
    <dbReference type="NCBI Taxonomy" id="194366"/>
    <lineage>
        <taxon>Eukaryota</taxon>
        <taxon>Metazoa</taxon>
        <taxon>Chordata</taxon>
        <taxon>Craniata</taxon>
        <taxon>Vertebrata</taxon>
        <taxon>Euteleostomi</taxon>
        <taxon>Actinopterygii</taxon>
        <taxon>Neopterygii</taxon>
        <taxon>Teleostei</taxon>
        <taxon>Ostariophysi</taxon>
        <taxon>Cypriniformes</taxon>
        <taxon>Xenocyprididae</taxon>
        <taxon>Xenocypridinae</taxon>
        <taxon>Culter</taxon>
    </lineage>
</organism>
<dbReference type="GO" id="GO:0005525">
    <property type="term" value="F:GTP binding"/>
    <property type="evidence" value="ECO:0007669"/>
    <property type="project" value="InterPro"/>
</dbReference>
<dbReference type="SMART" id="SM00302">
    <property type="entry name" value="GED"/>
    <property type="match status" value="1"/>
</dbReference>